<comment type="caution">
    <text evidence="2">The sequence shown here is derived from an EMBL/GenBank/DDBJ whole genome shotgun (WGS) entry which is preliminary data.</text>
</comment>
<gene>
    <name evidence="2" type="ORF">ENL40_01600</name>
</gene>
<dbReference type="Proteomes" id="UP000886217">
    <property type="component" value="Unassembled WGS sequence"/>
</dbReference>
<dbReference type="AlphaFoldDB" id="A0A7C5NSZ1"/>
<evidence type="ECO:0000313" key="2">
    <source>
        <dbReference type="EMBL" id="HHI00166.1"/>
    </source>
</evidence>
<accession>A0A7C5NSZ1</accession>
<feature type="coiled-coil region" evidence="1">
    <location>
        <begin position="3"/>
        <end position="34"/>
    </location>
</feature>
<reference evidence="2" key="1">
    <citation type="journal article" date="2020" name="mSystems">
        <title>Genome- and Community-Level Interaction Insights into Carbon Utilization and Element Cycling Functions of Hydrothermarchaeota in Hydrothermal Sediment.</title>
        <authorList>
            <person name="Zhou Z."/>
            <person name="Liu Y."/>
            <person name="Xu W."/>
            <person name="Pan J."/>
            <person name="Luo Z.H."/>
            <person name="Li M."/>
        </authorList>
    </citation>
    <scope>NUCLEOTIDE SEQUENCE [LARGE SCALE GENOMIC DNA]</scope>
    <source>
        <strain evidence="2">HyVt-93</strain>
    </source>
</reference>
<dbReference type="EMBL" id="DRTU01000072">
    <property type="protein sequence ID" value="HHI00166.1"/>
    <property type="molecule type" value="Genomic_DNA"/>
</dbReference>
<organism evidence="2">
    <name type="scientific">Thermococcus litoralis</name>
    <dbReference type="NCBI Taxonomy" id="2265"/>
    <lineage>
        <taxon>Archaea</taxon>
        <taxon>Methanobacteriati</taxon>
        <taxon>Methanobacteriota</taxon>
        <taxon>Thermococci</taxon>
        <taxon>Thermococcales</taxon>
        <taxon>Thermococcaceae</taxon>
        <taxon>Thermococcus</taxon>
    </lineage>
</organism>
<sequence length="353" mass="42339">MRLREALQEYEKKKENIKKQRQRTKAKYTKSSKEIILKIFKNLERLEKKEIPKNVDSQLARIVKVERERYITALRNMLQKIESIEDVEKILPEISKVHVAHGRHLLLVFEREIYEINALLKALSKEYSAYLEEINKNIEDVKIKELLKELEDLRNHIKEEELSKEKLMIHLEELQKQIKELEDKPEFKALRESEEKLKREISRKEINIRSKISKLQKPIKRMRLPDRIAREFSKDSACAIHHPGEFLELLSRIENKLDKKYKRTAEWAKTSLAKESQELVSMKEELAKIEKELSSIVREEEAKKREIEELKRKIREKEEKIKSFKKKIEELEEELKNSISKLERILGERIETS</sequence>
<protein>
    <submittedName>
        <fullName evidence="2">Uncharacterized protein</fullName>
    </submittedName>
</protein>
<proteinExistence type="predicted"/>
<keyword evidence="1" id="KW-0175">Coiled coil</keyword>
<feature type="coiled-coil region" evidence="1">
    <location>
        <begin position="136"/>
        <end position="207"/>
    </location>
</feature>
<evidence type="ECO:0000256" key="1">
    <source>
        <dbReference type="SAM" id="Coils"/>
    </source>
</evidence>
<name>A0A7C5NSZ1_THELI</name>
<feature type="coiled-coil region" evidence="1">
    <location>
        <begin position="272"/>
        <end position="348"/>
    </location>
</feature>